<evidence type="ECO:0000313" key="3">
    <source>
        <dbReference type="Proteomes" id="UP000027195"/>
    </source>
</evidence>
<accession>A0A067MSZ6</accession>
<feature type="compositionally biased region" description="Polar residues" evidence="1">
    <location>
        <begin position="636"/>
        <end position="648"/>
    </location>
</feature>
<proteinExistence type="predicted"/>
<name>A0A067MSZ6_BOTB1</name>
<protein>
    <submittedName>
        <fullName evidence="2">Uncharacterized protein</fullName>
    </submittedName>
</protein>
<dbReference type="HOGENOM" id="CLU_401684_0_0_1"/>
<dbReference type="PANTHER" id="PTHR33472">
    <property type="entry name" value="OS01G0106600 PROTEIN"/>
    <property type="match status" value="1"/>
</dbReference>
<feature type="region of interest" description="Disordered" evidence="1">
    <location>
        <begin position="562"/>
        <end position="685"/>
    </location>
</feature>
<feature type="compositionally biased region" description="Basic residues" evidence="1">
    <location>
        <begin position="39"/>
        <end position="51"/>
    </location>
</feature>
<evidence type="ECO:0000256" key="1">
    <source>
        <dbReference type="SAM" id="MobiDB-lite"/>
    </source>
</evidence>
<dbReference type="Proteomes" id="UP000027195">
    <property type="component" value="Unassembled WGS sequence"/>
</dbReference>
<feature type="compositionally biased region" description="Basic residues" evidence="1">
    <location>
        <begin position="175"/>
        <end position="194"/>
    </location>
</feature>
<reference evidence="3" key="1">
    <citation type="journal article" date="2014" name="Proc. Natl. Acad. Sci. U.S.A.">
        <title>Extensive sampling of basidiomycete genomes demonstrates inadequacy of the white-rot/brown-rot paradigm for wood decay fungi.</title>
        <authorList>
            <person name="Riley R."/>
            <person name="Salamov A.A."/>
            <person name="Brown D.W."/>
            <person name="Nagy L.G."/>
            <person name="Floudas D."/>
            <person name="Held B.W."/>
            <person name="Levasseur A."/>
            <person name="Lombard V."/>
            <person name="Morin E."/>
            <person name="Otillar R."/>
            <person name="Lindquist E.A."/>
            <person name="Sun H."/>
            <person name="LaButti K.M."/>
            <person name="Schmutz J."/>
            <person name="Jabbour D."/>
            <person name="Luo H."/>
            <person name="Baker S.E."/>
            <person name="Pisabarro A.G."/>
            <person name="Walton J.D."/>
            <person name="Blanchette R.A."/>
            <person name="Henrissat B."/>
            <person name="Martin F."/>
            <person name="Cullen D."/>
            <person name="Hibbett D.S."/>
            <person name="Grigoriev I.V."/>
        </authorList>
    </citation>
    <scope>NUCLEOTIDE SEQUENCE [LARGE SCALE GENOMIC DNA]</scope>
    <source>
        <strain evidence="3">FD-172 SS1</strain>
    </source>
</reference>
<feature type="compositionally biased region" description="Basic and acidic residues" evidence="1">
    <location>
        <begin position="649"/>
        <end position="668"/>
    </location>
</feature>
<feature type="compositionally biased region" description="Pro residues" evidence="1">
    <location>
        <begin position="83"/>
        <end position="97"/>
    </location>
</feature>
<organism evidence="2 3">
    <name type="scientific">Botryobasidium botryosum (strain FD-172 SS1)</name>
    <dbReference type="NCBI Taxonomy" id="930990"/>
    <lineage>
        <taxon>Eukaryota</taxon>
        <taxon>Fungi</taxon>
        <taxon>Dikarya</taxon>
        <taxon>Basidiomycota</taxon>
        <taxon>Agaricomycotina</taxon>
        <taxon>Agaricomycetes</taxon>
        <taxon>Cantharellales</taxon>
        <taxon>Botryobasidiaceae</taxon>
        <taxon>Botryobasidium</taxon>
    </lineage>
</organism>
<dbReference type="PANTHER" id="PTHR33472:SF28">
    <property type="entry name" value="BROMO AND FHA DOMAIN-CONTAINING PROTEIN DDB_G0267958"/>
    <property type="match status" value="1"/>
</dbReference>
<feature type="compositionally biased region" description="Basic and acidic residues" evidence="1">
    <location>
        <begin position="573"/>
        <end position="584"/>
    </location>
</feature>
<sequence>MFDSPSDSDEAELFRYRVRLGGSPSPSPPRPPTPPLRKSTCRPKSLQRRKPAPTPADSPAPAPAASAALPVPAPAASATPAPARTPAPFPIPAPTPSPAQNRPVQHRKTVEVLLGPRRPSVYRGARSARSIRGSSADDNGESGDGGDEGGDDDITEKDMNVLGPGEAIIPSFQPIKKKRPKRDSNRKKSGSRRNWKFTAEQDTWVQEKLDLFIARIESKDRSAATWWRTIVAPEYFKLWPLPPDKSLPEEVEAFVVWAQNYPHRASTKQKAGDGKSIIQLEQPRKITVLKLFSEDRPEVLMRKDEILSEWDAKGHRLAGNGGRAWQHAAQEYWEKLSAAEKDEYESRAKAAREGQIDEAKKAGNIPLFAPTVSKFFQDLRRNMPWMTAQVMAVVNAGDGDIETISVMFQPPDYKDFASWNKKKYDQMLQNFTAYAKDGFKYHNLNVPNKGCVILVRPLLPDPGSSTPEEFTSALIKYIEDTWAFVRMGCDDSNSLDWKKLVDKPETFLTPSSLPDNFEFKDHPSNMFSLDVAHLYRHIYRFQPSNPRVFNFLPCYYEAASGLATPHSPSKDPTVIEKEGVDSTAKEPGSQDQNGDNVSSIDAMDKSIVAEEAAPPKRPRPRPRSKTISEPPVSVDTPRQTRSQAANSKETNDETTRVLRSQDPKRPIESVDTPALPPAKKTARRK</sequence>
<dbReference type="AlphaFoldDB" id="A0A067MSZ6"/>
<feature type="compositionally biased region" description="Acidic residues" evidence="1">
    <location>
        <begin position="138"/>
        <end position="155"/>
    </location>
</feature>
<feature type="compositionally biased region" description="Pro residues" evidence="1">
    <location>
        <begin position="52"/>
        <end position="62"/>
    </location>
</feature>
<feature type="compositionally biased region" description="Acidic residues" evidence="1">
    <location>
        <begin position="1"/>
        <end position="11"/>
    </location>
</feature>
<feature type="compositionally biased region" description="Polar residues" evidence="1">
    <location>
        <begin position="589"/>
        <end position="599"/>
    </location>
</feature>
<gene>
    <name evidence="2" type="ORF">BOTBODRAFT_44501</name>
</gene>
<keyword evidence="3" id="KW-1185">Reference proteome</keyword>
<evidence type="ECO:0000313" key="2">
    <source>
        <dbReference type="EMBL" id="KDQ14716.1"/>
    </source>
</evidence>
<dbReference type="InParanoid" id="A0A067MSZ6"/>
<dbReference type="EMBL" id="KL198036">
    <property type="protein sequence ID" value="KDQ14716.1"/>
    <property type="molecule type" value="Genomic_DNA"/>
</dbReference>
<feature type="compositionally biased region" description="Pro residues" evidence="1">
    <location>
        <begin position="25"/>
        <end position="35"/>
    </location>
</feature>
<feature type="region of interest" description="Disordered" evidence="1">
    <location>
        <begin position="1"/>
        <end position="194"/>
    </location>
</feature>
<feature type="compositionally biased region" description="Low complexity" evidence="1">
    <location>
        <begin position="123"/>
        <end position="137"/>
    </location>
</feature>
<feature type="compositionally biased region" description="Low complexity" evidence="1">
    <location>
        <begin position="63"/>
        <end position="82"/>
    </location>
</feature>